<keyword evidence="2" id="KW-1185">Reference proteome</keyword>
<dbReference type="AlphaFoldDB" id="A0A9W9K095"/>
<proteinExistence type="predicted"/>
<accession>A0A9W9K095</accession>
<evidence type="ECO:0000313" key="2">
    <source>
        <dbReference type="Proteomes" id="UP001149165"/>
    </source>
</evidence>
<protein>
    <submittedName>
        <fullName evidence="1">Uncharacterized protein</fullName>
    </submittedName>
</protein>
<dbReference type="Proteomes" id="UP001149165">
    <property type="component" value="Unassembled WGS sequence"/>
</dbReference>
<reference evidence="1" key="2">
    <citation type="journal article" date="2023" name="IMA Fungus">
        <title>Comparative genomic study of the Penicillium genus elucidates a diverse pangenome and 15 lateral gene transfer events.</title>
        <authorList>
            <person name="Petersen C."/>
            <person name="Sorensen T."/>
            <person name="Nielsen M.R."/>
            <person name="Sondergaard T.E."/>
            <person name="Sorensen J.L."/>
            <person name="Fitzpatrick D.A."/>
            <person name="Frisvad J.C."/>
            <person name="Nielsen K.L."/>
        </authorList>
    </citation>
    <scope>NUCLEOTIDE SEQUENCE</scope>
    <source>
        <strain evidence="1">IBT 30069</strain>
    </source>
</reference>
<comment type="caution">
    <text evidence="1">The sequence shown here is derived from an EMBL/GenBank/DDBJ whole genome shotgun (WGS) entry which is preliminary data.</text>
</comment>
<evidence type="ECO:0000313" key="1">
    <source>
        <dbReference type="EMBL" id="KAJ5087347.1"/>
    </source>
</evidence>
<reference evidence="1" key="1">
    <citation type="submission" date="2022-11" db="EMBL/GenBank/DDBJ databases">
        <authorList>
            <person name="Petersen C."/>
        </authorList>
    </citation>
    <scope>NUCLEOTIDE SEQUENCE</scope>
    <source>
        <strain evidence="1">IBT 30069</strain>
    </source>
</reference>
<name>A0A9W9K095_9EURO</name>
<gene>
    <name evidence="1" type="ORF">N7456_010963</name>
</gene>
<sequence length="181" mass="20775">MRLSKTIEPIERLEVFCEKHGNMLFWNNQPNNQAEWNESFLQWALPRSPQKASTIARRRHERTYSLFRQLAQNKFRLTSELIKDLDDQSEQAIFNSLKLKLDQEEPPMDTYLLYNILCEMAKEGRTADNMTEEEATAYLSIIIAKARGASRSGSDAGNGPARDFLAEASSRWMDQEAAGVN</sequence>
<dbReference type="EMBL" id="JAPQKH010000007">
    <property type="protein sequence ID" value="KAJ5087347.1"/>
    <property type="molecule type" value="Genomic_DNA"/>
</dbReference>
<organism evidence="1 2">
    <name type="scientific">Penicillium angulare</name>
    <dbReference type="NCBI Taxonomy" id="116970"/>
    <lineage>
        <taxon>Eukaryota</taxon>
        <taxon>Fungi</taxon>
        <taxon>Dikarya</taxon>
        <taxon>Ascomycota</taxon>
        <taxon>Pezizomycotina</taxon>
        <taxon>Eurotiomycetes</taxon>
        <taxon>Eurotiomycetidae</taxon>
        <taxon>Eurotiales</taxon>
        <taxon>Aspergillaceae</taxon>
        <taxon>Penicillium</taxon>
    </lineage>
</organism>